<gene>
    <name evidence="2" type="ORF">F0U60_42705</name>
</gene>
<dbReference type="EMBL" id="CP043494">
    <property type="protein sequence ID" value="WNG50093.1"/>
    <property type="molecule type" value="Genomic_DNA"/>
</dbReference>
<feature type="chain" id="PRO_5046566667" description="Lipoprotein" evidence="1">
    <location>
        <begin position="24"/>
        <end position="202"/>
    </location>
</feature>
<dbReference type="RefSeq" id="WP_395808772.1">
    <property type="nucleotide sequence ID" value="NZ_CP043494.1"/>
</dbReference>
<proteinExistence type="predicted"/>
<dbReference type="InterPro" id="IPR024038">
    <property type="entry name" value="MYXO-CTERM"/>
</dbReference>
<protein>
    <recommendedName>
        <fullName evidence="4">Lipoprotein</fullName>
    </recommendedName>
</protein>
<dbReference type="NCBIfam" id="NF041895">
    <property type="entry name" value="choice_anch_V"/>
    <property type="match status" value="1"/>
</dbReference>
<feature type="signal peptide" evidence="1">
    <location>
        <begin position="1"/>
        <end position="23"/>
    </location>
</feature>
<evidence type="ECO:0000256" key="1">
    <source>
        <dbReference type="SAM" id="SignalP"/>
    </source>
</evidence>
<accession>A0ABY9X3X5</accession>
<dbReference type="NCBIfam" id="NF041894">
    <property type="entry name" value="MXAN_6652_fam"/>
    <property type="match status" value="1"/>
</dbReference>
<keyword evidence="1" id="KW-0732">Signal</keyword>
<sequence length="202" mass="19911">MRFPSYGAAGVLSLCLLSSSALANSGGMTGYSGKTSQTCTMCHSGGTAPTVEISGPTSLEAGATGQYTLIIRGPGQKGGFNVAVDNTAASLEAGEGSKKVSGELTHSAPKSASAGEVRFPFTLVAPQSAGTVKIFGAGNSVNGDNNITLDGVATTTASVTITGGAGNGDNDDEGGCSSTGGSPVMLLSLIAGGMTLLRRRRN</sequence>
<organism evidence="2 3">
    <name type="scientific">Archangium minus</name>
    <dbReference type="NCBI Taxonomy" id="83450"/>
    <lineage>
        <taxon>Bacteria</taxon>
        <taxon>Pseudomonadati</taxon>
        <taxon>Myxococcota</taxon>
        <taxon>Myxococcia</taxon>
        <taxon>Myxococcales</taxon>
        <taxon>Cystobacterineae</taxon>
        <taxon>Archangiaceae</taxon>
        <taxon>Archangium</taxon>
    </lineage>
</organism>
<dbReference type="Proteomes" id="UP001611383">
    <property type="component" value="Chromosome"/>
</dbReference>
<dbReference type="NCBIfam" id="TIGR03901">
    <property type="entry name" value="MYXO-CTERM"/>
    <property type="match status" value="1"/>
</dbReference>
<keyword evidence="3" id="KW-1185">Reference proteome</keyword>
<evidence type="ECO:0008006" key="4">
    <source>
        <dbReference type="Google" id="ProtNLM"/>
    </source>
</evidence>
<reference evidence="2 3" key="1">
    <citation type="submission" date="2019-08" db="EMBL/GenBank/DDBJ databases">
        <title>Archangium and Cystobacter genomes.</title>
        <authorList>
            <person name="Chen I.-C.K."/>
            <person name="Wielgoss S."/>
        </authorList>
    </citation>
    <scope>NUCLEOTIDE SEQUENCE [LARGE SCALE GENOMIC DNA]</scope>
    <source>
        <strain evidence="2 3">Cbm 6</strain>
    </source>
</reference>
<evidence type="ECO:0000313" key="2">
    <source>
        <dbReference type="EMBL" id="WNG50093.1"/>
    </source>
</evidence>
<name>A0ABY9X3X5_9BACT</name>
<evidence type="ECO:0000313" key="3">
    <source>
        <dbReference type="Proteomes" id="UP001611383"/>
    </source>
</evidence>